<reference evidence="2 3" key="1">
    <citation type="journal article" date="2021" name="BMC Genomics">
        <title>Datura genome reveals duplications of psychoactive alkaloid biosynthetic genes and high mutation rate following tissue culture.</title>
        <authorList>
            <person name="Rajewski A."/>
            <person name="Carter-House D."/>
            <person name="Stajich J."/>
            <person name="Litt A."/>
        </authorList>
    </citation>
    <scope>NUCLEOTIDE SEQUENCE [LARGE SCALE GENOMIC DNA]</scope>
    <source>
        <strain evidence="2">AR-01</strain>
    </source>
</reference>
<dbReference type="Proteomes" id="UP000823775">
    <property type="component" value="Unassembled WGS sequence"/>
</dbReference>
<accession>A0ABS8VF43</accession>
<evidence type="ECO:0000313" key="2">
    <source>
        <dbReference type="EMBL" id="MCD9644694.1"/>
    </source>
</evidence>
<organism evidence="2 3">
    <name type="scientific">Datura stramonium</name>
    <name type="common">Jimsonweed</name>
    <name type="synonym">Common thornapple</name>
    <dbReference type="NCBI Taxonomy" id="4076"/>
    <lineage>
        <taxon>Eukaryota</taxon>
        <taxon>Viridiplantae</taxon>
        <taxon>Streptophyta</taxon>
        <taxon>Embryophyta</taxon>
        <taxon>Tracheophyta</taxon>
        <taxon>Spermatophyta</taxon>
        <taxon>Magnoliopsida</taxon>
        <taxon>eudicotyledons</taxon>
        <taxon>Gunneridae</taxon>
        <taxon>Pentapetalae</taxon>
        <taxon>asterids</taxon>
        <taxon>lamiids</taxon>
        <taxon>Solanales</taxon>
        <taxon>Solanaceae</taxon>
        <taxon>Solanoideae</taxon>
        <taxon>Datureae</taxon>
        <taxon>Datura</taxon>
    </lineage>
</organism>
<gene>
    <name evidence="2" type="ORF">HAX54_033108</name>
</gene>
<keyword evidence="1" id="KW-0472">Membrane</keyword>
<evidence type="ECO:0000313" key="3">
    <source>
        <dbReference type="Proteomes" id="UP000823775"/>
    </source>
</evidence>
<keyword evidence="1" id="KW-0812">Transmembrane</keyword>
<proteinExistence type="predicted"/>
<protein>
    <submittedName>
        <fullName evidence="2">Uncharacterized protein</fullName>
    </submittedName>
</protein>
<feature type="transmembrane region" description="Helical" evidence="1">
    <location>
        <begin position="197"/>
        <end position="215"/>
    </location>
</feature>
<name>A0ABS8VF43_DATST</name>
<sequence length="216" mass="23011">MLSTPRNQSFEGDIFQNHLLQSFSVKNNPIYQVEMANFTPGDDQGNNVDVEVSEQSISGTEIRILIDEENGMDFTTTNRPAATANKIVISYSSRGYTTRLMEITLGLTGQAAVSLLAYASTTATTSSSSNSPRGLNFVVAANAVGFIGTFLGIWFRRREKRMGAAASVSVVGGKIGAISAACAIIVAMGVFLPANAIYMWIVGFVCLFPAAAVVFS</sequence>
<feature type="transmembrane region" description="Helical" evidence="1">
    <location>
        <begin position="167"/>
        <end position="191"/>
    </location>
</feature>
<dbReference type="EMBL" id="JACEIK010004225">
    <property type="protein sequence ID" value="MCD9644694.1"/>
    <property type="molecule type" value="Genomic_DNA"/>
</dbReference>
<keyword evidence="1" id="KW-1133">Transmembrane helix</keyword>
<feature type="transmembrane region" description="Helical" evidence="1">
    <location>
        <begin position="100"/>
        <end position="119"/>
    </location>
</feature>
<keyword evidence="3" id="KW-1185">Reference proteome</keyword>
<evidence type="ECO:0000256" key="1">
    <source>
        <dbReference type="SAM" id="Phobius"/>
    </source>
</evidence>
<feature type="transmembrane region" description="Helical" evidence="1">
    <location>
        <begin position="134"/>
        <end position="155"/>
    </location>
</feature>
<comment type="caution">
    <text evidence="2">The sequence shown here is derived from an EMBL/GenBank/DDBJ whole genome shotgun (WGS) entry which is preliminary data.</text>
</comment>